<comment type="subcellular location">
    <subcellularLocation>
        <location evidence="3">Secreted</location>
    </subcellularLocation>
    <subcellularLocation>
        <location evidence="3">Bacterial flagellum</location>
    </subcellularLocation>
</comment>
<keyword evidence="6" id="KW-0969">Cilium</keyword>
<dbReference type="PANTHER" id="PTHR42792:SF2">
    <property type="entry name" value="FLAGELLIN"/>
    <property type="match status" value="1"/>
</dbReference>
<evidence type="ECO:0000259" key="5">
    <source>
        <dbReference type="Pfam" id="PF00700"/>
    </source>
</evidence>
<evidence type="ECO:0000256" key="1">
    <source>
        <dbReference type="ARBA" id="ARBA00005709"/>
    </source>
</evidence>
<protein>
    <recommendedName>
        <fullName evidence="3">Flagellin</fullName>
    </recommendedName>
</protein>
<comment type="similarity">
    <text evidence="1 3">Belongs to the bacterial flagellin family.</text>
</comment>
<dbReference type="Gene3D" id="1.20.1330.10">
    <property type="entry name" value="f41 fragment of flagellin, N-terminal domain"/>
    <property type="match status" value="1"/>
</dbReference>
<evidence type="ECO:0000256" key="3">
    <source>
        <dbReference type="RuleBase" id="RU362073"/>
    </source>
</evidence>
<keyword evidence="6" id="KW-0282">Flagellum</keyword>
<dbReference type="InterPro" id="IPR001029">
    <property type="entry name" value="Flagellin_N"/>
</dbReference>
<dbReference type="SUPFAM" id="SSF64518">
    <property type="entry name" value="Phase 1 flagellin"/>
    <property type="match status" value="1"/>
</dbReference>
<accession>A0A9X3TWG8</accession>
<evidence type="ECO:0000313" key="7">
    <source>
        <dbReference type="Proteomes" id="UP001141619"/>
    </source>
</evidence>
<reference evidence="6" key="2">
    <citation type="journal article" date="2023" name="Syst. Appl. Microbiol.">
        <title>Govania unica gen. nov., sp. nov., a rare biosphere bacterium that represents a novel family in the class Alphaproteobacteria.</title>
        <authorList>
            <person name="Vandamme P."/>
            <person name="Peeters C."/>
            <person name="Hettiarachchi A."/>
            <person name="Cnockaert M."/>
            <person name="Carlier A."/>
        </authorList>
    </citation>
    <scope>NUCLEOTIDE SEQUENCE</scope>
    <source>
        <strain evidence="6">LMG 31809</strain>
    </source>
</reference>
<dbReference type="PRINTS" id="PR00207">
    <property type="entry name" value="FLAGELLIN"/>
</dbReference>
<dbReference type="AlphaFoldDB" id="A0A9X3TWG8"/>
<sequence>MAFSVNTNAGAFIALQNLNKTNTAMDKTQNAINTGMKVSTAKDNAAIFAIAQNLRSNVSGLNAVKQSIDRALGAADVAMAAGQAVSDLLIEMKEKAVAAADKGQDSASRTALNDDFVQLRDQITSIVNNAEFNGLNAVKSGGDDIVAILDDTASSTLTIGAQDLSLGGTVVKLTASSGIGTQSTALAVVTNLEDSLKNVNASLSKLGSGAKRLELQKSFVTKLSDTIETGIGNLVDADLAKESAKLQSLQVKQQLGMQALSIANQQPSAVMRLFQ</sequence>
<dbReference type="GO" id="GO:0009288">
    <property type="term" value="C:bacterial-type flagellum"/>
    <property type="evidence" value="ECO:0007669"/>
    <property type="project" value="UniProtKB-SubCell"/>
</dbReference>
<dbReference type="Proteomes" id="UP001141619">
    <property type="component" value="Unassembled WGS sequence"/>
</dbReference>
<dbReference type="Pfam" id="PF00669">
    <property type="entry name" value="Flagellin_N"/>
    <property type="match status" value="1"/>
</dbReference>
<feature type="domain" description="Flagellin C-terminal" evidence="5">
    <location>
        <begin position="190"/>
        <end position="274"/>
    </location>
</feature>
<evidence type="ECO:0000259" key="4">
    <source>
        <dbReference type="Pfam" id="PF00669"/>
    </source>
</evidence>
<dbReference type="Pfam" id="PF00700">
    <property type="entry name" value="Flagellin_C"/>
    <property type="match status" value="1"/>
</dbReference>
<evidence type="ECO:0000313" key="6">
    <source>
        <dbReference type="EMBL" id="MDA5193206.1"/>
    </source>
</evidence>
<dbReference type="GO" id="GO:0005576">
    <property type="term" value="C:extracellular region"/>
    <property type="evidence" value="ECO:0007669"/>
    <property type="project" value="UniProtKB-SubCell"/>
</dbReference>
<dbReference type="PANTHER" id="PTHR42792">
    <property type="entry name" value="FLAGELLIN"/>
    <property type="match status" value="1"/>
</dbReference>
<evidence type="ECO:0000256" key="2">
    <source>
        <dbReference type="ARBA" id="ARBA00023143"/>
    </source>
</evidence>
<dbReference type="EMBL" id="JANWOI010000001">
    <property type="protein sequence ID" value="MDA5193206.1"/>
    <property type="molecule type" value="Genomic_DNA"/>
</dbReference>
<keyword evidence="2 3" id="KW-0975">Bacterial flagellum</keyword>
<organism evidence="6 7">
    <name type="scientific">Govanella unica</name>
    <dbReference type="NCBI Taxonomy" id="2975056"/>
    <lineage>
        <taxon>Bacteria</taxon>
        <taxon>Pseudomonadati</taxon>
        <taxon>Pseudomonadota</taxon>
        <taxon>Alphaproteobacteria</taxon>
        <taxon>Emcibacterales</taxon>
        <taxon>Govanellaceae</taxon>
        <taxon>Govanella</taxon>
    </lineage>
</organism>
<keyword evidence="7" id="KW-1185">Reference proteome</keyword>
<proteinExistence type="inferred from homology"/>
<name>A0A9X3TWG8_9PROT</name>
<dbReference type="RefSeq" id="WP_274942900.1">
    <property type="nucleotide sequence ID" value="NZ_JANWOI010000001.1"/>
</dbReference>
<reference evidence="6" key="1">
    <citation type="submission" date="2022-08" db="EMBL/GenBank/DDBJ databases">
        <authorList>
            <person name="Vandamme P."/>
            <person name="Hettiarachchi A."/>
            <person name="Peeters C."/>
            <person name="Cnockaert M."/>
            <person name="Carlier A."/>
        </authorList>
    </citation>
    <scope>NUCLEOTIDE SEQUENCE</scope>
    <source>
        <strain evidence="6">LMG 31809</strain>
    </source>
</reference>
<comment type="function">
    <text evidence="3">Flagellin is the subunit protein which polymerizes to form the filaments of bacterial flagella.</text>
</comment>
<comment type="caution">
    <text evidence="6">The sequence shown here is derived from an EMBL/GenBank/DDBJ whole genome shotgun (WGS) entry which is preliminary data.</text>
</comment>
<keyword evidence="6" id="KW-0966">Cell projection</keyword>
<dbReference type="GO" id="GO:0005198">
    <property type="term" value="F:structural molecule activity"/>
    <property type="evidence" value="ECO:0007669"/>
    <property type="project" value="UniProtKB-UniRule"/>
</dbReference>
<gene>
    <name evidence="6" type="ORF">NYP16_04445</name>
</gene>
<keyword evidence="3" id="KW-0964">Secreted</keyword>
<dbReference type="InterPro" id="IPR046358">
    <property type="entry name" value="Flagellin_C"/>
</dbReference>
<dbReference type="InterPro" id="IPR001492">
    <property type="entry name" value="Flagellin"/>
</dbReference>
<feature type="domain" description="Flagellin N-terminal" evidence="4">
    <location>
        <begin position="5"/>
        <end position="135"/>
    </location>
</feature>